<dbReference type="Pfam" id="PF00149">
    <property type="entry name" value="Metallophos"/>
    <property type="match status" value="1"/>
</dbReference>
<dbReference type="PROSITE" id="PS00125">
    <property type="entry name" value="SER_THR_PHOSPHATASE"/>
    <property type="match status" value="1"/>
</dbReference>
<dbReference type="STRING" id="5722.A2ET73"/>
<protein>
    <recommendedName>
        <fullName evidence="8">Serine/threonine-protein phosphatase</fullName>
        <ecNumber evidence="8">3.1.3.16</ecNumber>
    </recommendedName>
</protein>
<dbReference type="PANTHER" id="PTHR11668:SF300">
    <property type="entry name" value="SERINE_THREONINE-PROTEIN PHOSPHATASE"/>
    <property type="match status" value="1"/>
</dbReference>
<evidence type="ECO:0000259" key="9">
    <source>
        <dbReference type="PROSITE" id="PS00125"/>
    </source>
</evidence>
<keyword evidence="3 8" id="KW-0378">Hydrolase</keyword>
<organism evidence="10 11">
    <name type="scientific">Trichomonas vaginalis (strain ATCC PRA-98 / G3)</name>
    <dbReference type="NCBI Taxonomy" id="412133"/>
    <lineage>
        <taxon>Eukaryota</taxon>
        <taxon>Metamonada</taxon>
        <taxon>Parabasalia</taxon>
        <taxon>Trichomonadida</taxon>
        <taxon>Trichomonadidae</taxon>
        <taxon>Trichomonas</taxon>
    </lineage>
</organism>
<dbReference type="InterPro" id="IPR050341">
    <property type="entry name" value="PP1_catalytic_subunit"/>
</dbReference>
<evidence type="ECO:0000313" key="11">
    <source>
        <dbReference type="Proteomes" id="UP000001542"/>
    </source>
</evidence>
<dbReference type="InParanoid" id="A2ET73"/>
<dbReference type="GO" id="GO:0005634">
    <property type="term" value="C:nucleus"/>
    <property type="evidence" value="ECO:0000318"/>
    <property type="project" value="GO_Central"/>
</dbReference>
<comment type="similarity">
    <text evidence="8">Belongs to the PPP phosphatase family.</text>
</comment>
<name>A2ET73_TRIV3</name>
<dbReference type="SUPFAM" id="SSF56300">
    <property type="entry name" value="Metallo-dependent phosphatases"/>
    <property type="match status" value="1"/>
</dbReference>
<evidence type="ECO:0000256" key="3">
    <source>
        <dbReference type="ARBA" id="ARBA00022801"/>
    </source>
</evidence>
<proteinExistence type="inferred from homology"/>
<dbReference type="InterPro" id="IPR006186">
    <property type="entry name" value="Ser/Thr-sp_prot-phosphatase"/>
</dbReference>
<keyword evidence="5" id="KW-0464">Manganese</keyword>
<dbReference type="GO" id="GO:0004722">
    <property type="term" value="F:protein serine/threonine phosphatase activity"/>
    <property type="evidence" value="ECO:0000318"/>
    <property type="project" value="GO_Central"/>
</dbReference>
<accession>A2ET73</accession>
<dbReference type="SMR" id="A2ET73"/>
<dbReference type="Proteomes" id="UP000001542">
    <property type="component" value="Unassembled WGS sequence"/>
</dbReference>
<dbReference type="CDD" id="cd00144">
    <property type="entry name" value="MPP_PPP_family"/>
    <property type="match status" value="1"/>
</dbReference>
<evidence type="ECO:0000256" key="4">
    <source>
        <dbReference type="ARBA" id="ARBA00022912"/>
    </source>
</evidence>
<dbReference type="VEuPathDB" id="TrichDB:TVAGG3_0189450"/>
<gene>
    <name evidence="10" type="ORF">TVAG_125660</name>
</gene>
<dbReference type="KEGG" id="tva:4761975"/>
<dbReference type="EMBL" id="DS113484">
    <property type="protein sequence ID" value="EAY04126.1"/>
    <property type="molecule type" value="Genomic_DNA"/>
</dbReference>
<dbReference type="GO" id="GO:0005737">
    <property type="term" value="C:cytoplasm"/>
    <property type="evidence" value="ECO:0000318"/>
    <property type="project" value="GO_Central"/>
</dbReference>
<dbReference type="PANTHER" id="PTHR11668">
    <property type="entry name" value="SERINE/THREONINE PROTEIN PHOSPHATASE"/>
    <property type="match status" value="1"/>
</dbReference>
<dbReference type="AlphaFoldDB" id="A2ET73"/>
<evidence type="ECO:0000256" key="6">
    <source>
        <dbReference type="ARBA" id="ARBA00047761"/>
    </source>
</evidence>
<reference evidence="10" key="1">
    <citation type="submission" date="2006-10" db="EMBL/GenBank/DDBJ databases">
        <authorList>
            <person name="Amadeo P."/>
            <person name="Zhao Q."/>
            <person name="Wortman J."/>
            <person name="Fraser-Liggett C."/>
            <person name="Carlton J."/>
        </authorList>
    </citation>
    <scope>NUCLEOTIDE SEQUENCE</scope>
    <source>
        <strain evidence="10">G3</strain>
    </source>
</reference>
<dbReference type="GO" id="GO:0046872">
    <property type="term" value="F:metal ion binding"/>
    <property type="evidence" value="ECO:0007669"/>
    <property type="project" value="UniProtKB-KW"/>
</dbReference>
<dbReference type="EC" id="3.1.3.16" evidence="8"/>
<dbReference type="GO" id="GO:0000724">
    <property type="term" value="P:double-strand break repair via homologous recombination"/>
    <property type="evidence" value="ECO:0000318"/>
    <property type="project" value="GO_Central"/>
</dbReference>
<feature type="domain" description="Serine/threonine specific protein phosphatases" evidence="9">
    <location>
        <begin position="130"/>
        <end position="135"/>
    </location>
</feature>
<comment type="cofactor">
    <cofactor evidence="1">
        <name>Mn(2+)</name>
        <dbReference type="ChEBI" id="CHEBI:29035"/>
    </cofactor>
</comment>
<comment type="catalytic activity">
    <reaction evidence="6">
        <text>O-phospho-L-seryl-[protein] + H2O = L-seryl-[protein] + phosphate</text>
        <dbReference type="Rhea" id="RHEA:20629"/>
        <dbReference type="Rhea" id="RHEA-COMP:9863"/>
        <dbReference type="Rhea" id="RHEA-COMP:11604"/>
        <dbReference type="ChEBI" id="CHEBI:15377"/>
        <dbReference type="ChEBI" id="CHEBI:29999"/>
        <dbReference type="ChEBI" id="CHEBI:43474"/>
        <dbReference type="ChEBI" id="CHEBI:83421"/>
        <dbReference type="EC" id="3.1.3.16"/>
    </reaction>
</comment>
<evidence type="ECO:0000256" key="1">
    <source>
        <dbReference type="ARBA" id="ARBA00001936"/>
    </source>
</evidence>
<keyword evidence="4" id="KW-0904">Protein phosphatase</keyword>
<comment type="catalytic activity">
    <reaction evidence="7 8">
        <text>O-phospho-L-threonyl-[protein] + H2O = L-threonyl-[protein] + phosphate</text>
        <dbReference type="Rhea" id="RHEA:47004"/>
        <dbReference type="Rhea" id="RHEA-COMP:11060"/>
        <dbReference type="Rhea" id="RHEA-COMP:11605"/>
        <dbReference type="ChEBI" id="CHEBI:15377"/>
        <dbReference type="ChEBI" id="CHEBI:30013"/>
        <dbReference type="ChEBI" id="CHEBI:43474"/>
        <dbReference type="ChEBI" id="CHEBI:61977"/>
        <dbReference type="EC" id="3.1.3.16"/>
    </reaction>
</comment>
<dbReference type="eggNOG" id="KOG0374">
    <property type="taxonomic scope" value="Eukaryota"/>
</dbReference>
<keyword evidence="2" id="KW-0479">Metal-binding</keyword>
<keyword evidence="11" id="KW-1185">Reference proteome</keyword>
<evidence type="ECO:0000313" key="10">
    <source>
        <dbReference type="EMBL" id="EAY04126.1"/>
    </source>
</evidence>
<evidence type="ECO:0000256" key="2">
    <source>
        <dbReference type="ARBA" id="ARBA00022723"/>
    </source>
</evidence>
<dbReference type="InterPro" id="IPR004843">
    <property type="entry name" value="Calcineurin-like_PHP"/>
</dbReference>
<evidence type="ECO:0000256" key="7">
    <source>
        <dbReference type="ARBA" id="ARBA00048336"/>
    </source>
</evidence>
<dbReference type="Gene3D" id="3.60.21.10">
    <property type="match status" value="1"/>
</dbReference>
<dbReference type="SMART" id="SM00156">
    <property type="entry name" value="PP2Ac"/>
    <property type="match status" value="1"/>
</dbReference>
<sequence length="422" mass="47665">MGIILKYDAEKMLSMMNKLLEVELWKYVNRDAKLTLPVFSEPLIIHMLDNIKDIFSKESIILHVQTPINVIGDLHGNLLDLLTILNNFGKPPHSRYLFLGDLIDRGEFSIDTIVYIYLLKICYPNDVFIIRGNHEHHSVCLRFGFRTEIRNRYGSNNLFPYFVRAFDQTPLCALIDSHILCLHGGIGPNSKTLKDIASVERPLHKFDETSPAYDLLWSDPCDTAETFMESPRGFGFLFGPNHLSRFLKRNKISLIIRGHEVAMSGIYYGFDGKIITVFSASNYCNMSNYGGILRLEQNNKILSYNHKPYDTQISRQDAEYKNVGPIPTISESPPLPLPKVRRKAYSATGDSIRSGIKANHVEDFPESAADLVSSLQVAKTPRRRPILPTPNASKSVISDSVVQQTPSVIDNIAEPLNIGQNQ</sequence>
<reference evidence="10" key="2">
    <citation type="journal article" date="2007" name="Science">
        <title>Draft genome sequence of the sexually transmitted pathogen Trichomonas vaginalis.</title>
        <authorList>
            <person name="Carlton J.M."/>
            <person name="Hirt R.P."/>
            <person name="Silva J.C."/>
            <person name="Delcher A.L."/>
            <person name="Schatz M."/>
            <person name="Zhao Q."/>
            <person name="Wortman J.R."/>
            <person name="Bidwell S.L."/>
            <person name="Alsmark U.C.M."/>
            <person name="Besteiro S."/>
            <person name="Sicheritz-Ponten T."/>
            <person name="Noel C.J."/>
            <person name="Dacks J.B."/>
            <person name="Foster P.G."/>
            <person name="Simillion C."/>
            <person name="Van de Peer Y."/>
            <person name="Miranda-Saavedra D."/>
            <person name="Barton G.J."/>
            <person name="Westrop G.D."/>
            <person name="Mueller S."/>
            <person name="Dessi D."/>
            <person name="Fiori P.L."/>
            <person name="Ren Q."/>
            <person name="Paulsen I."/>
            <person name="Zhang H."/>
            <person name="Bastida-Corcuera F.D."/>
            <person name="Simoes-Barbosa A."/>
            <person name="Brown M.T."/>
            <person name="Hayes R.D."/>
            <person name="Mukherjee M."/>
            <person name="Okumura C.Y."/>
            <person name="Schneider R."/>
            <person name="Smith A.J."/>
            <person name="Vanacova S."/>
            <person name="Villalvazo M."/>
            <person name="Haas B.J."/>
            <person name="Pertea M."/>
            <person name="Feldblyum T.V."/>
            <person name="Utterback T.R."/>
            <person name="Shu C.L."/>
            <person name="Osoegawa K."/>
            <person name="de Jong P.J."/>
            <person name="Hrdy I."/>
            <person name="Horvathova L."/>
            <person name="Zubacova Z."/>
            <person name="Dolezal P."/>
            <person name="Malik S.B."/>
            <person name="Logsdon J.M. Jr."/>
            <person name="Henze K."/>
            <person name="Gupta A."/>
            <person name="Wang C.C."/>
            <person name="Dunne R.L."/>
            <person name="Upcroft J.A."/>
            <person name="Upcroft P."/>
            <person name="White O."/>
            <person name="Salzberg S.L."/>
            <person name="Tang P."/>
            <person name="Chiu C.-H."/>
            <person name="Lee Y.-S."/>
            <person name="Embley T.M."/>
            <person name="Coombs G.H."/>
            <person name="Mottram J.C."/>
            <person name="Tachezy J."/>
            <person name="Fraser-Liggett C.M."/>
            <person name="Johnson P.J."/>
        </authorList>
    </citation>
    <scope>NUCLEOTIDE SEQUENCE [LARGE SCALE GENOMIC DNA]</scope>
    <source>
        <strain evidence="10">G3</strain>
    </source>
</reference>
<dbReference type="PRINTS" id="PR00114">
    <property type="entry name" value="STPHPHTASE"/>
</dbReference>
<evidence type="ECO:0000256" key="5">
    <source>
        <dbReference type="ARBA" id="ARBA00023211"/>
    </source>
</evidence>
<dbReference type="InterPro" id="IPR029052">
    <property type="entry name" value="Metallo-depent_PP-like"/>
</dbReference>
<dbReference type="VEuPathDB" id="TrichDB:TVAG_125660"/>
<evidence type="ECO:0000256" key="8">
    <source>
        <dbReference type="RuleBase" id="RU004273"/>
    </source>
</evidence>